<evidence type="ECO:0000313" key="4">
    <source>
        <dbReference type="Proteomes" id="UP000800039"/>
    </source>
</evidence>
<dbReference type="AlphaFoldDB" id="A0A9P4GSZ4"/>
<dbReference type="GeneID" id="63853649"/>
<feature type="coiled-coil region" evidence="1">
    <location>
        <begin position="339"/>
        <end position="373"/>
    </location>
</feature>
<evidence type="ECO:0000313" key="3">
    <source>
        <dbReference type="EMBL" id="KAF1851175.1"/>
    </source>
</evidence>
<sequence length="539" mass="59571">MAPKVPTLKGKKSNLGKLLLSSSPSDAPSSNSRSATPRSDASTPRIGQRHTPGSLRTLLGRLRDKQPEFEMLSPSSSSLAPEPSPPKISKLAKAFVDSLTTQQLSNFLTWMLYYDVVELPDSPTMWYEMINSMEMRGWVALGEFLFKAVETGYGFDLIVLDSICDRINLKRTTVHDLLMQFANPKMMAFTQSATTIRAATAEGKSELEVFEAAQAKLYSLHKLATNLKPTENSIYDVWHAMVQKRLRGFQHLVIGPRIAHLRSGVPLITAPTPDQSPKEIQDSIKLKYLYEAMQQERRVPLVRYGIHSGATARVHPTPPSSPLSTVSDQNDIELARSHAIQLMKANQDLHAQVAKLTRENEELTESNDSLARKIATLGGIQPASYASPAHLQVPQARGRPRSLSHGTGEKLAAEVNAKLNISQRSHKRKQSEILSWKYEDIFSPLEGKPMPALRLSDPATAELVAPNPPPAIPHIHSPRPVSHTSNRTRRSGMIFDPASVAHLASVGESTPHVVESDDEQNAVEVSTPTPLMRQRLNYE</sequence>
<keyword evidence="4" id="KW-1185">Reference proteome</keyword>
<keyword evidence="1" id="KW-0175">Coiled coil</keyword>
<comment type="caution">
    <text evidence="3">The sequence shown here is derived from an EMBL/GenBank/DDBJ whole genome shotgun (WGS) entry which is preliminary data.</text>
</comment>
<feature type="region of interest" description="Disordered" evidence="2">
    <location>
        <begin position="1"/>
        <end position="56"/>
    </location>
</feature>
<feature type="region of interest" description="Disordered" evidence="2">
    <location>
        <begin position="507"/>
        <end position="539"/>
    </location>
</feature>
<protein>
    <submittedName>
        <fullName evidence="3">Uncharacterized protein</fullName>
    </submittedName>
</protein>
<accession>A0A9P4GSZ4</accession>
<feature type="compositionally biased region" description="Low complexity" evidence="2">
    <location>
        <begin position="15"/>
        <end position="35"/>
    </location>
</feature>
<dbReference type="RefSeq" id="XP_040793738.1">
    <property type="nucleotide sequence ID" value="XM_040936399.1"/>
</dbReference>
<reference evidence="3" key="1">
    <citation type="submission" date="2020-01" db="EMBL/GenBank/DDBJ databases">
        <authorList>
            <consortium name="DOE Joint Genome Institute"/>
            <person name="Haridas S."/>
            <person name="Albert R."/>
            <person name="Binder M."/>
            <person name="Bloem J."/>
            <person name="Labutti K."/>
            <person name="Salamov A."/>
            <person name="Andreopoulos B."/>
            <person name="Baker S.E."/>
            <person name="Barry K."/>
            <person name="Bills G."/>
            <person name="Bluhm B.H."/>
            <person name="Cannon C."/>
            <person name="Castanera R."/>
            <person name="Culley D.E."/>
            <person name="Daum C."/>
            <person name="Ezra D."/>
            <person name="Gonzalez J.B."/>
            <person name="Henrissat B."/>
            <person name="Kuo A."/>
            <person name="Liang C."/>
            <person name="Lipzen A."/>
            <person name="Lutzoni F."/>
            <person name="Magnuson J."/>
            <person name="Mondo S."/>
            <person name="Nolan M."/>
            <person name="Ohm R."/>
            <person name="Pangilinan J."/>
            <person name="Park H.-J."/>
            <person name="Ramirez L."/>
            <person name="Alfaro M."/>
            <person name="Sun H."/>
            <person name="Tritt A."/>
            <person name="Yoshinaga Y."/>
            <person name="Zwiers L.-H."/>
            <person name="Turgeon B.G."/>
            <person name="Goodwin S.B."/>
            <person name="Spatafora J.W."/>
            <person name="Crous P.W."/>
            <person name="Grigoriev I.V."/>
        </authorList>
    </citation>
    <scope>NUCLEOTIDE SEQUENCE</scope>
    <source>
        <strain evidence="3">CBS 394.84</strain>
    </source>
</reference>
<proteinExistence type="predicted"/>
<feature type="region of interest" description="Disordered" evidence="2">
    <location>
        <begin position="470"/>
        <end position="489"/>
    </location>
</feature>
<gene>
    <name evidence="3" type="ORF">K460DRAFT_401201</name>
</gene>
<dbReference type="OrthoDB" id="3792038at2759"/>
<evidence type="ECO:0000256" key="1">
    <source>
        <dbReference type="SAM" id="Coils"/>
    </source>
</evidence>
<organism evidence="3 4">
    <name type="scientific">Cucurbitaria berberidis CBS 394.84</name>
    <dbReference type="NCBI Taxonomy" id="1168544"/>
    <lineage>
        <taxon>Eukaryota</taxon>
        <taxon>Fungi</taxon>
        <taxon>Dikarya</taxon>
        <taxon>Ascomycota</taxon>
        <taxon>Pezizomycotina</taxon>
        <taxon>Dothideomycetes</taxon>
        <taxon>Pleosporomycetidae</taxon>
        <taxon>Pleosporales</taxon>
        <taxon>Pleosporineae</taxon>
        <taxon>Cucurbitariaceae</taxon>
        <taxon>Cucurbitaria</taxon>
    </lineage>
</organism>
<dbReference type="Proteomes" id="UP000800039">
    <property type="component" value="Unassembled WGS sequence"/>
</dbReference>
<name>A0A9P4GSZ4_9PLEO</name>
<evidence type="ECO:0000256" key="2">
    <source>
        <dbReference type="SAM" id="MobiDB-lite"/>
    </source>
</evidence>
<dbReference type="EMBL" id="ML976614">
    <property type="protein sequence ID" value="KAF1851175.1"/>
    <property type="molecule type" value="Genomic_DNA"/>
</dbReference>